<reference evidence="2" key="1">
    <citation type="submission" date="2020-10" db="EMBL/GenBank/DDBJ databases">
        <authorList>
            <person name="Gilroy R."/>
        </authorList>
    </citation>
    <scope>NUCLEOTIDE SEQUENCE</scope>
    <source>
        <strain evidence="2">ChiGjej1B1-24693</strain>
    </source>
</reference>
<dbReference type="GO" id="GO:0016491">
    <property type="term" value="F:oxidoreductase activity"/>
    <property type="evidence" value="ECO:0007669"/>
    <property type="project" value="InterPro"/>
</dbReference>
<dbReference type="PANTHER" id="PTHR30543">
    <property type="entry name" value="CHROMATE REDUCTASE"/>
    <property type="match status" value="1"/>
</dbReference>
<reference evidence="2" key="2">
    <citation type="journal article" date="2021" name="PeerJ">
        <title>Extensive microbial diversity within the chicken gut microbiome revealed by metagenomics and culture.</title>
        <authorList>
            <person name="Gilroy R."/>
            <person name="Ravi A."/>
            <person name="Getino M."/>
            <person name="Pursley I."/>
            <person name="Horton D.L."/>
            <person name="Alikhan N.F."/>
            <person name="Baker D."/>
            <person name="Gharbi K."/>
            <person name="Hall N."/>
            <person name="Watson M."/>
            <person name="Adriaenssens E.M."/>
            <person name="Foster-Nyarko E."/>
            <person name="Jarju S."/>
            <person name="Secka A."/>
            <person name="Antonio M."/>
            <person name="Oren A."/>
            <person name="Chaudhuri R.R."/>
            <person name="La Ragione R."/>
            <person name="Hildebrand F."/>
            <person name="Pallen M.J."/>
        </authorList>
    </citation>
    <scope>NUCLEOTIDE SEQUENCE</scope>
    <source>
        <strain evidence="2">ChiGjej1B1-24693</strain>
    </source>
</reference>
<dbReference type="PANTHER" id="PTHR30543:SF21">
    <property type="entry name" value="NAD(P)H-DEPENDENT FMN REDUCTASE LOT6"/>
    <property type="match status" value="1"/>
</dbReference>
<organism evidence="2 3">
    <name type="scientific">Candidatus Avipropionibacterium avicola</name>
    <dbReference type="NCBI Taxonomy" id="2840701"/>
    <lineage>
        <taxon>Bacteria</taxon>
        <taxon>Bacillati</taxon>
        <taxon>Actinomycetota</taxon>
        <taxon>Actinomycetes</taxon>
        <taxon>Propionibacteriales</taxon>
        <taxon>Propionibacteriaceae</taxon>
        <taxon>Propionibacteriaceae incertae sedis</taxon>
        <taxon>Candidatus Avipropionibacterium</taxon>
    </lineage>
</organism>
<protein>
    <submittedName>
        <fullName evidence="2">NAD(P)H-dependent oxidoreductase</fullName>
    </submittedName>
</protein>
<dbReference type="InterPro" id="IPR029039">
    <property type="entry name" value="Flavoprotein-like_sf"/>
</dbReference>
<dbReference type="InterPro" id="IPR005025">
    <property type="entry name" value="FMN_Rdtase-like_dom"/>
</dbReference>
<dbReference type="InterPro" id="IPR050712">
    <property type="entry name" value="NAD(P)H-dep_reductase"/>
</dbReference>
<dbReference type="Gene3D" id="3.40.50.360">
    <property type="match status" value="1"/>
</dbReference>
<dbReference type="GO" id="GO:0005829">
    <property type="term" value="C:cytosol"/>
    <property type="evidence" value="ECO:0007669"/>
    <property type="project" value="TreeGrafter"/>
</dbReference>
<name>A0A9D1H1I7_9ACTN</name>
<sequence>MKIAIVIGSVRQGRKGEGVARWVLERTAGREATYELVDLATFDLPILTDPVVPGAAQRQYSDPQVRAWSETIDGYDGFVFVTPEYNHGVPGAFKNAFDSIYPEWGQKAVAFVSYGADAGVRAVEHWRTVVANAHLYAIREQLSASMFTEFDSEGRFTPLERREDEIVALLDRLEALAGAVAGLR</sequence>
<dbReference type="SUPFAM" id="SSF52218">
    <property type="entry name" value="Flavoproteins"/>
    <property type="match status" value="1"/>
</dbReference>
<dbReference type="Proteomes" id="UP000886842">
    <property type="component" value="Unassembled WGS sequence"/>
</dbReference>
<evidence type="ECO:0000313" key="3">
    <source>
        <dbReference type="Proteomes" id="UP000886842"/>
    </source>
</evidence>
<dbReference type="AlphaFoldDB" id="A0A9D1H1I7"/>
<gene>
    <name evidence="2" type="ORF">IAA98_15975</name>
</gene>
<evidence type="ECO:0000313" key="2">
    <source>
        <dbReference type="EMBL" id="HIT77077.1"/>
    </source>
</evidence>
<dbReference type="EMBL" id="DVLP01000457">
    <property type="protein sequence ID" value="HIT77077.1"/>
    <property type="molecule type" value="Genomic_DNA"/>
</dbReference>
<feature type="domain" description="NADPH-dependent FMN reductase-like" evidence="1">
    <location>
        <begin position="1"/>
        <end position="147"/>
    </location>
</feature>
<proteinExistence type="predicted"/>
<dbReference type="GO" id="GO:0010181">
    <property type="term" value="F:FMN binding"/>
    <property type="evidence" value="ECO:0007669"/>
    <property type="project" value="TreeGrafter"/>
</dbReference>
<comment type="caution">
    <text evidence="2">The sequence shown here is derived from an EMBL/GenBank/DDBJ whole genome shotgun (WGS) entry which is preliminary data.</text>
</comment>
<accession>A0A9D1H1I7</accession>
<evidence type="ECO:0000259" key="1">
    <source>
        <dbReference type="Pfam" id="PF03358"/>
    </source>
</evidence>
<dbReference type="Pfam" id="PF03358">
    <property type="entry name" value="FMN_red"/>
    <property type="match status" value="1"/>
</dbReference>